<proteinExistence type="predicted"/>
<dbReference type="Proteomes" id="UP000245802">
    <property type="component" value="Chromosome"/>
</dbReference>
<dbReference type="EMBL" id="CP025958">
    <property type="protein sequence ID" value="AWM38921.1"/>
    <property type="molecule type" value="Genomic_DNA"/>
</dbReference>
<organism evidence="1 2">
    <name type="scientific">Gemmata obscuriglobus</name>
    <dbReference type="NCBI Taxonomy" id="114"/>
    <lineage>
        <taxon>Bacteria</taxon>
        <taxon>Pseudomonadati</taxon>
        <taxon>Planctomycetota</taxon>
        <taxon>Planctomycetia</taxon>
        <taxon>Gemmatales</taxon>
        <taxon>Gemmataceae</taxon>
        <taxon>Gemmata</taxon>
    </lineage>
</organism>
<accession>A0A2Z3H244</accession>
<dbReference type="RefSeq" id="WP_010038290.1">
    <property type="nucleotide sequence ID" value="NZ_CP025958.1"/>
</dbReference>
<dbReference type="AlphaFoldDB" id="A0A2Z3H244"/>
<evidence type="ECO:0000313" key="1">
    <source>
        <dbReference type="EMBL" id="AWM38921.1"/>
    </source>
</evidence>
<evidence type="ECO:0000313" key="2">
    <source>
        <dbReference type="Proteomes" id="UP000245802"/>
    </source>
</evidence>
<keyword evidence="2" id="KW-1185">Reference proteome</keyword>
<sequence length="370" mass="39810">MRALAASLLLLVLVGSIGCKRGLIDRLDTADAGAGSYARVGPLGLAVESVRHGKVRVRGMMGQEGESKDDVFVIKTRFKLLDTSMPVKQPAIQQDGGIQFSFGENKLRLIDGQGREAKPVAAWGLDAVSARRTGTTVLNAENSESTDLLTFESIPGATGDLTLEVPASYQPMQPNGNYAIQKSPGTFKIRIPKEVWDAQPPTVDAGPGRWATVGPVSVSVEGVRLGKVKVRTLHGNGDSSEDLLCVAVRVKLADPAARVKKPPFVPSSIGAAFANPALALRPARGGEPYKVLTSFGFGEVLGRQSHEAELSAQQPEVTDLITFEAKAAEADELILTVWPKWKERKPDGTWADTNSEEDFRFRIPKSMWAK</sequence>
<reference evidence="1 2" key="1">
    <citation type="submission" date="2018-01" db="EMBL/GenBank/DDBJ databases">
        <title>G. obscuriglobus.</title>
        <authorList>
            <person name="Franke J."/>
            <person name="Blomberg W."/>
            <person name="Selmecki A."/>
        </authorList>
    </citation>
    <scope>NUCLEOTIDE SEQUENCE [LARGE SCALE GENOMIC DNA]</scope>
    <source>
        <strain evidence="1 2">DSM 5831</strain>
    </source>
</reference>
<dbReference type="PROSITE" id="PS51257">
    <property type="entry name" value="PROKAR_LIPOPROTEIN"/>
    <property type="match status" value="1"/>
</dbReference>
<name>A0A2Z3H244_9BACT</name>
<gene>
    <name evidence="1" type="ORF">C1280_19300</name>
</gene>
<dbReference type="KEGG" id="gog:C1280_19300"/>
<protein>
    <submittedName>
        <fullName evidence="1">Uncharacterized protein</fullName>
    </submittedName>
</protein>